<gene>
    <name evidence="1" type="ordered locus">Bcep1808_2068</name>
</gene>
<evidence type="ECO:0000313" key="2">
    <source>
        <dbReference type="Proteomes" id="UP000002287"/>
    </source>
</evidence>
<accession>A4JFL7</accession>
<sequence>MPRLTLKAFLDTRNARALLNEIAPEGPNEETDAFFRFVNESIRSAQIGDERDLSARAAEVEFYGVFFSGYPEDNPMSATSDKWKRREARANKTREEREEFARGPQPDDRLLEDGKPGWIAFRMSRGFVHHRLPAECSGEAVLAAGMAIHLFLSTPGLDRLMAHLRYLADVGADELKCGSAQPLAIKRL</sequence>
<dbReference type="Proteomes" id="UP000002287">
    <property type="component" value="Chromosome 1"/>
</dbReference>
<evidence type="ECO:0000313" key="1">
    <source>
        <dbReference type="EMBL" id="ABO55070.1"/>
    </source>
</evidence>
<dbReference type="HOGENOM" id="CLU_1438602_0_0_4"/>
<dbReference type="KEGG" id="bvi:Bcep1808_2068"/>
<protein>
    <submittedName>
        <fullName evidence="1">Uncharacterized protein</fullName>
    </submittedName>
</protein>
<name>A4JFL7_BURVG</name>
<proteinExistence type="predicted"/>
<dbReference type="EMBL" id="CP000614">
    <property type="protein sequence ID" value="ABO55070.1"/>
    <property type="molecule type" value="Genomic_DNA"/>
</dbReference>
<dbReference type="AlphaFoldDB" id="A4JFL7"/>
<reference evidence="2" key="1">
    <citation type="submission" date="2007-03" db="EMBL/GenBank/DDBJ databases">
        <title>Complete sequence of chromosome 1 of Burkholderia vietnamiensis G4.</title>
        <authorList>
            <consortium name="US DOE Joint Genome Institute"/>
            <person name="Copeland A."/>
            <person name="Lucas S."/>
            <person name="Lapidus A."/>
            <person name="Barry K."/>
            <person name="Detter J.C."/>
            <person name="Glavina del Rio T."/>
            <person name="Hammon N."/>
            <person name="Israni S."/>
            <person name="Dalin E."/>
            <person name="Tice H."/>
            <person name="Pitluck S."/>
            <person name="Chain P."/>
            <person name="Malfatti S."/>
            <person name="Shin M."/>
            <person name="Vergez L."/>
            <person name="Schmutz J."/>
            <person name="Larimer F."/>
            <person name="Land M."/>
            <person name="Hauser L."/>
            <person name="Kyrpides N."/>
            <person name="Tiedje J."/>
            <person name="Richardson P."/>
        </authorList>
    </citation>
    <scope>NUCLEOTIDE SEQUENCE [LARGE SCALE GENOMIC DNA]</scope>
    <source>
        <strain evidence="2">G4 / LMG 22486</strain>
    </source>
</reference>
<organism evidence="1 2">
    <name type="scientific">Burkholderia vietnamiensis (strain G4 / LMG 22486)</name>
    <name type="common">Burkholderia cepacia (strain R1808)</name>
    <dbReference type="NCBI Taxonomy" id="269482"/>
    <lineage>
        <taxon>Bacteria</taxon>
        <taxon>Pseudomonadati</taxon>
        <taxon>Pseudomonadota</taxon>
        <taxon>Betaproteobacteria</taxon>
        <taxon>Burkholderiales</taxon>
        <taxon>Burkholderiaceae</taxon>
        <taxon>Burkholderia</taxon>
        <taxon>Burkholderia cepacia complex</taxon>
    </lineage>
</organism>